<dbReference type="SUPFAM" id="SSF56529">
    <property type="entry name" value="FAH"/>
    <property type="match status" value="1"/>
</dbReference>
<evidence type="ECO:0000256" key="1">
    <source>
        <dbReference type="ARBA" id="ARBA00022723"/>
    </source>
</evidence>
<dbReference type="RefSeq" id="WP_212017881.1">
    <property type="nucleotide sequence ID" value="NZ_JAAFYZ010000185.1"/>
</dbReference>
<dbReference type="NCBIfam" id="NF006093">
    <property type="entry name" value="PRK08245.1"/>
    <property type="match status" value="1"/>
</dbReference>
<proteinExistence type="predicted"/>
<organism evidence="3 4">
    <name type="scientific">Catenulispora pinistramenti</name>
    <dbReference type="NCBI Taxonomy" id="2705254"/>
    <lineage>
        <taxon>Bacteria</taxon>
        <taxon>Bacillati</taxon>
        <taxon>Actinomycetota</taxon>
        <taxon>Actinomycetes</taxon>
        <taxon>Catenulisporales</taxon>
        <taxon>Catenulisporaceae</taxon>
        <taxon>Catenulispora</taxon>
    </lineage>
</organism>
<dbReference type="InterPro" id="IPR036663">
    <property type="entry name" value="Fumarylacetoacetase_C_sf"/>
</dbReference>
<feature type="domain" description="Fumarylacetoacetase-like C-terminal" evidence="2">
    <location>
        <begin position="11"/>
        <end position="212"/>
    </location>
</feature>
<dbReference type="Pfam" id="PF01557">
    <property type="entry name" value="FAA_hydrolase"/>
    <property type="match status" value="1"/>
</dbReference>
<dbReference type="CDD" id="cd16841">
    <property type="entry name" value="RraA_family"/>
    <property type="match status" value="1"/>
</dbReference>
<dbReference type="SUPFAM" id="SSF89562">
    <property type="entry name" value="RraA-like"/>
    <property type="match status" value="1"/>
</dbReference>
<dbReference type="GO" id="GO:0016787">
    <property type="term" value="F:hydrolase activity"/>
    <property type="evidence" value="ECO:0007669"/>
    <property type="project" value="UniProtKB-KW"/>
</dbReference>
<protein>
    <submittedName>
        <fullName evidence="3">Fumarylacetoacetate hydrolase family protein</fullName>
    </submittedName>
</protein>
<reference evidence="3 4" key="1">
    <citation type="submission" date="2020-02" db="EMBL/GenBank/DDBJ databases">
        <title>Acidophilic actinobacteria isolated from forest soil.</title>
        <authorList>
            <person name="Golinska P."/>
        </authorList>
    </citation>
    <scope>NUCLEOTIDE SEQUENCE [LARGE SCALE GENOMIC DNA]</scope>
    <source>
        <strain evidence="3 4">NL8</strain>
    </source>
</reference>
<sequence length="482" mass="51448">MPHPLGTRPGKVVAVHLNYRGRAAERGRIPDQPSYFLKPATSLAGSGDPLLRPRGCELMGFEGEIALVIGERAYQVPPQRAWEHVAWVTAANDAGVYDLRYADRGSNLRSKGSDGFTPIGPRLLDARTIEPDALRLRTWVNGELVQDDTSDTLLFDFARLVADLSRTITLEPGDVILTGTPSGASVVEPGDVVEIEVTGGAQSTGRLTNTVVEADSALAGYGAMPQVLAEDKAAAFGVAVVPTLTVERRAALTGISVATLASQLRKRGFNGFFVDGVRPTRPELKMVGTARTLRYLPLREDLFARYGAGMNAQKRAIESVLPGEVLVMDARREADAGTLGDILALRALKRGAAGIVTDGGLRDSAAVSGLDLPVYSSSVHVAVLGRKHVPWDTDVPIACGNTLVQPGDVLVGDADGVIVLPPHLLDELITDAREQELQEAFITEQVAAGASVAGLYPLGPDWQSAYRAWLDQRIDNRMESPA</sequence>
<evidence type="ECO:0000313" key="3">
    <source>
        <dbReference type="EMBL" id="MBS2552370.1"/>
    </source>
</evidence>
<keyword evidence="3" id="KW-0378">Hydrolase</keyword>
<dbReference type="EMBL" id="JAAFYZ010000185">
    <property type="protein sequence ID" value="MBS2552370.1"/>
    <property type="molecule type" value="Genomic_DNA"/>
</dbReference>
<dbReference type="InterPro" id="IPR036704">
    <property type="entry name" value="RraA/RraA-like_sf"/>
</dbReference>
<comment type="caution">
    <text evidence="3">The sequence shown here is derived from an EMBL/GenBank/DDBJ whole genome shotgun (WGS) entry which is preliminary data.</text>
</comment>
<dbReference type="Gene3D" id="3.90.850.10">
    <property type="entry name" value="Fumarylacetoacetase-like, C-terminal domain"/>
    <property type="match status" value="1"/>
</dbReference>
<dbReference type="PANTHER" id="PTHR11820:SF112">
    <property type="entry name" value="FUMARYLACETOACETATE HYDROLASE FAMILY PROTEIN (AFU_ORTHOLOGUE AFUA_1G02370)-RELATED"/>
    <property type="match status" value="1"/>
</dbReference>
<accession>A0ABS5L294</accession>
<keyword evidence="4" id="KW-1185">Reference proteome</keyword>
<dbReference type="Pfam" id="PF03737">
    <property type="entry name" value="RraA-like"/>
    <property type="match status" value="1"/>
</dbReference>
<evidence type="ECO:0000313" key="4">
    <source>
        <dbReference type="Proteomes" id="UP000730482"/>
    </source>
</evidence>
<dbReference type="InterPro" id="IPR005493">
    <property type="entry name" value="RraA/RraA-like"/>
</dbReference>
<dbReference type="PANTHER" id="PTHR11820">
    <property type="entry name" value="ACYLPYRUVASE"/>
    <property type="match status" value="1"/>
</dbReference>
<dbReference type="InterPro" id="IPR011234">
    <property type="entry name" value="Fumarylacetoacetase-like_C"/>
</dbReference>
<dbReference type="Proteomes" id="UP000730482">
    <property type="component" value="Unassembled WGS sequence"/>
</dbReference>
<dbReference type="NCBIfam" id="NF009399">
    <property type="entry name" value="PRK12764.1"/>
    <property type="match status" value="1"/>
</dbReference>
<keyword evidence="1" id="KW-0479">Metal-binding</keyword>
<name>A0ABS5L294_9ACTN</name>
<gene>
    <name evidence="3" type="ORF">KGQ19_36500</name>
</gene>
<evidence type="ECO:0000259" key="2">
    <source>
        <dbReference type="Pfam" id="PF01557"/>
    </source>
</evidence>
<dbReference type="Gene3D" id="3.50.30.40">
    <property type="entry name" value="Ribonuclease E inhibitor RraA/RraA-like"/>
    <property type="match status" value="1"/>
</dbReference>